<feature type="domain" description="Guanylate cyclase" evidence="2">
    <location>
        <begin position="455"/>
        <end position="587"/>
    </location>
</feature>
<dbReference type="GO" id="GO:0004016">
    <property type="term" value="F:adenylate cyclase activity"/>
    <property type="evidence" value="ECO:0007669"/>
    <property type="project" value="UniProtKB-ARBA"/>
</dbReference>
<keyword evidence="1" id="KW-0472">Membrane</keyword>
<gene>
    <name evidence="3" type="ORF">SAMN05443248_7066</name>
</gene>
<feature type="transmembrane region" description="Helical" evidence="1">
    <location>
        <begin position="355"/>
        <end position="373"/>
    </location>
</feature>
<dbReference type="SMART" id="SM00044">
    <property type="entry name" value="CYCc"/>
    <property type="match status" value="1"/>
</dbReference>
<name>A0A1M5X6B1_9BRAD</name>
<dbReference type="GO" id="GO:0006171">
    <property type="term" value="P:cAMP biosynthetic process"/>
    <property type="evidence" value="ECO:0007669"/>
    <property type="project" value="TreeGrafter"/>
</dbReference>
<dbReference type="Gene3D" id="3.30.70.1230">
    <property type="entry name" value="Nucleotide cyclase"/>
    <property type="match status" value="1"/>
</dbReference>
<feature type="transmembrane region" description="Helical" evidence="1">
    <location>
        <begin position="15"/>
        <end position="38"/>
    </location>
</feature>
<dbReference type="Gene3D" id="6.10.340.10">
    <property type="match status" value="1"/>
</dbReference>
<protein>
    <submittedName>
        <fullName evidence="3">Adenylate cyclase, class 3</fullName>
    </submittedName>
</protein>
<dbReference type="Pfam" id="PF00211">
    <property type="entry name" value="Guanylate_cyc"/>
    <property type="match status" value="1"/>
</dbReference>
<evidence type="ECO:0000256" key="1">
    <source>
        <dbReference type="SAM" id="Phobius"/>
    </source>
</evidence>
<dbReference type="CDD" id="cd07302">
    <property type="entry name" value="CHD"/>
    <property type="match status" value="1"/>
</dbReference>
<evidence type="ECO:0000259" key="2">
    <source>
        <dbReference type="PROSITE" id="PS50125"/>
    </source>
</evidence>
<evidence type="ECO:0000313" key="4">
    <source>
        <dbReference type="Proteomes" id="UP000189796"/>
    </source>
</evidence>
<keyword evidence="1" id="KW-0812">Transmembrane</keyword>
<accession>A0A1M5X6B1</accession>
<dbReference type="InterPro" id="IPR029787">
    <property type="entry name" value="Nucleotide_cyclase"/>
</dbReference>
<dbReference type="InterPro" id="IPR050697">
    <property type="entry name" value="Adenylyl/Guanylyl_Cyclase_3/4"/>
</dbReference>
<dbReference type="PANTHER" id="PTHR43081">
    <property type="entry name" value="ADENYLATE CYCLASE, TERMINAL-DIFFERENTIATION SPECIFIC-RELATED"/>
    <property type="match status" value="1"/>
</dbReference>
<dbReference type="PROSITE" id="PS50125">
    <property type="entry name" value="GUANYLATE_CYCLASE_2"/>
    <property type="match status" value="1"/>
</dbReference>
<dbReference type="EMBL" id="LT670817">
    <property type="protein sequence ID" value="SHH95380.1"/>
    <property type="molecule type" value="Genomic_DNA"/>
</dbReference>
<keyword evidence="1" id="KW-1133">Transmembrane helix</keyword>
<dbReference type="Gene3D" id="3.30.450.20">
    <property type="entry name" value="PAS domain"/>
    <property type="match status" value="1"/>
</dbReference>
<organism evidence="3 4">
    <name type="scientific">Bradyrhizobium erythrophlei</name>
    <dbReference type="NCBI Taxonomy" id="1437360"/>
    <lineage>
        <taxon>Bacteria</taxon>
        <taxon>Pseudomonadati</taxon>
        <taxon>Pseudomonadota</taxon>
        <taxon>Alphaproteobacteria</taxon>
        <taxon>Hyphomicrobiales</taxon>
        <taxon>Nitrobacteraceae</taxon>
        <taxon>Bradyrhizobium</taxon>
    </lineage>
</organism>
<dbReference type="PANTHER" id="PTHR43081:SF1">
    <property type="entry name" value="ADENYLATE CYCLASE, TERMINAL-DIFFERENTIATION SPECIFIC"/>
    <property type="match status" value="1"/>
</dbReference>
<reference evidence="3 4" key="1">
    <citation type="submission" date="2016-11" db="EMBL/GenBank/DDBJ databases">
        <authorList>
            <person name="Jaros S."/>
            <person name="Januszkiewicz K."/>
            <person name="Wedrychowicz H."/>
        </authorList>
    </citation>
    <scope>NUCLEOTIDE SEQUENCE [LARGE SCALE GENOMIC DNA]</scope>
    <source>
        <strain evidence="3 4">GAS138</strain>
    </source>
</reference>
<evidence type="ECO:0000313" key="3">
    <source>
        <dbReference type="EMBL" id="SHH95380.1"/>
    </source>
</evidence>
<dbReference type="AlphaFoldDB" id="A0A1M5X6B1"/>
<dbReference type="SUPFAM" id="SSF55073">
    <property type="entry name" value="Nucleotide cyclase"/>
    <property type="match status" value="1"/>
</dbReference>
<proteinExistence type="predicted"/>
<dbReference type="InterPro" id="IPR001054">
    <property type="entry name" value="A/G_cyclase"/>
</dbReference>
<dbReference type="GO" id="GO:0035556">
    <property type="term" value="P:intracellular signal transduction"/>
    <property type="evidence" value="ECO:0007669"/>
    <property type="project" value="InterPro"/>
</dbReference>
<sequence>MLIFEPIVKKPKLSAIMSGLFVCLSIPILIFILVYNYYRNSEVMMATLKDDVAKTRQASIENVQGMIQGVAGTLRLLAEVVAADPALFHTDRSREVLFRTLTSAEEIDAAFVSFEDGYHRAVTRIDDDRRRSDPKIPRTAKWHMNFIDDFSVGTSRSRHRTFFSTWGDVVGEYAVPTTVDYRAISGYPTAKASGALAIADPEINSDTGYPIINMRFPVYHNGNFIGCAGASITLDVLTRFLASHRASPHSMTIIADPTDGKIIAASDKKKSVRLSVGKLEVARLENFADDDVREAYRLQKDTDQNDFLFDSPRDGQELSASFARFPEDFARPWETVVITPTDDFIGQLKATNHQIIVIIIALSIAELFLIYLLSRRLSQPIENLSQELKSVESLSFEQPVNRLSNVREIAQLQSAASLLRNSLRSFSSFAPVDVVKGLIKSGIPLALGVEKRNLSILFSDLENFSTHAEQSTPDALLEQMSVYFEQVSRAISEEKGTVDKFIGDGIMAFWGAPVALPDHVLRACSSALRATRRMERVNEGWRAEGKRPLRIRIGLNTADVLVGNVGSTERFSYTVMGDGVNVAARLEGMNKIFGTTICISDSVFEAVASDILVRPLRHVQVKGRTQDFMVYELIGIENSNDPELELRPEDRKLSEMTWAASRCFEAGDIEGASCGYREILEHFPNDGVAKSMLVACSQSKVSAHPA</sequence>
<dbReference type="Proteomes" id="UP000189796">
    <property type="component" value="Chromosome I"/>
</dbReference>